<organism evidence="1 2">
    <name type="scientific">Chlorobaculum tepidum (strain ATCC 49652 / DSM 12025 / NBRC 103806 / TLS)</name>
    <name type="common">Chlorobium tepidum</name>
    <dbReference type="NCBI Taxonomy" id="194439"/>
    <lineage>
        <taxon>Bacteria</taxon>
        <taxon>Pseudomonadati</taxon>
        <taxon>Chlorobiota</taxon>
        <taxon>Chlorobiia</taxon>
        <taxon>Chlorobiales</taxon>
        <taxon>Chlorobiaceae</taxon>
        <taxon>Chlorobaculum</taxon>
    </lineage>
</organism>
<dbReference type="EnsemblBacteria" id="AAM73417">
    <property type="protein sequence ID" value="AAM73417"/>
    <property type="gene ID" value="CT2201"/>
</dbReference>
<proteinExistence type="predicted"/>
<dbReference type="HOGENOM" id="CLU_3395792_0_0_10"/>
<dbReference type="EMBL" id="AE006470">
    <property type="protein sequence ID" value="AAM73417.1"/>
    <property type="molecule type" value="Genomic_DNA"/>
</dbReference>
<evidence type="ECO:0000313" key="1">
    <source>
        <dbReference type="EMBL" id="AAM73417.1"/>
    </source>
</evidence>
<keyword evidence="2" id="KW-1185">Reference proteome</keyword>
<accession>Q8KAG1</accession>
<reference evidence="1 2" key="1">
    <citation type="journal article" date="2002" name="Proc. Natl. Acad. Sci. U.S.A.">
        <title>The complete genome sequence of Chlorobium tepidum TLS, a photosynthetic, anaerobic, green-sulfur bacterium.</title>
        <authorList>
            <person name="Eisen J.A."/>
            <person name="Nelson K.E."/>
            <person name="Paulsen I.T."/>
            <person name="Heidelberg J.F."/>
            <person name="Wu M."/>
            <person name="Dodson R.J."/>
            <person name="Deboy R."/>
            <person name="Gwinn M.L."/>
            <person name="Nelson W.C."/>
            <person name="Haft D.H."/>
            <person name="Hickey E.K."/>
            <person name="Peterson J.D."/>
            <person name="Durkin A.S."/>
            <person name="Kolonay J.L."/>
            <person name="Yang F."/>
            <person name="Holt I."/>
            <person name="Umayam L.A."/>
            <person name="Mason T."/>
            <person name="Brenner M."/>
            <person name="Shea T.P."/>
            <person name="Parksey D."/>
            <person name="Nierman W.C."/>
            <person name="Feldblyum T.V."/>
            <person name="Hansen C.L."/>
            <person name="Craven M.B."/>
            <person name="Radune D."/>
            <person name="Vamathevan J."/>
            <person name="Khouri H."/>
            <person name="White O."/>
            <person name="Gruber T.M."/>
            <person name="Ketchum K.A."/>
            <person name="Venter J.C."/>
            <person name="Tettelin H."/>
            <person name="Bryant D.A."/>
            <person name="Fraser C.M."/>
        </authorList>
    </citation>
    <scope>NUCLEOTIDE SEQUENCE [LARGE SCALE GENOMIC DNA]</scope>
    <source>
        <strain evidence="2">ATCC 49652 / DSM 12025 / NBRC 103806 / TLS</strain>
    </source>
</reference>
<gene>
    <name evidence="1" type="ordered locus">CT2201</name>
</gene>
<evidence type="ECO:0000313" key="2">
    <source>
        <dbReference type="Proteomes" id="UP000001007"/>
    </source>
</evidence>
<protein>
    <submittedName>
        <fullName evidence="1">Uncharacterized protein</fullName>
    </submittedName>
</protein>
<sequence length="31" mass="3730">MVYQARPDAGKPDRTEIHKHIRTYFFLLPTK</sequence>
<dbReference type="AlphaFoldDB" id="Q8KAG1"/>
<name>Q8KAG1_CHLTE</name>
<dbReference type="KEGG" id="cte:CT2201"/>
<dbReference type="STRING" id="194439.CT2201"/>
<dbReference type="Proteomes" id="UP000001007">
    <property type="component" value="Chromosome"/>
</dbReference>